<protein>
    <submittedName>
        <fullName evidence="1">Uncharacterized protein</fullName>
    </submittedName>
</protein>
<evidence type="ECO:0000313" key="1">
    <source>
        <dbReference type="EMBL" id="CVK33976.1"/>
    </source>
</evidence>
<dbReference type="EMBL" id="LT158599">
    <property type="protein sequence ID" value="CVK33976.1"/>
    <property type="molecule type" value="Genomic_DNA"/>
</dbReference>
<evidence type="ECO:0000313" key="2">
    <source>
        <dbReference type="Proteomes" id="UP000069850"/>
    </source>
</evidence>
<gene>
    <name evidence="1" type="ORF">MMAB1_2763</name>
</gene>
<dbReference type="KEGG" id="mema:MMAB1_2763"/>
<dbReference type="Proteomes" id="UP000069850">
    <property type="component" value="Chromosome 1"/>
</dbReference>
<dbReference type="AlphaFoldDB" id="A0A0X3BP96"/>
<proteinExistence type="predicted"/>
<accession>A0A0X3BP96</accession>
<reference evidence="1 2" key="1">
    <citation type="submission" date="2016-01" db="EMBL/GenBank/DDBJ databases">
        <authorList>
            <person name="Manzoor S."/>
        </authorList>
    </citation>
    <scope>NUCLEOTIDE SEQUENCE [LARGE SCALE GENOMIC DNA]</scope>
    <source>
        <strain evidence="1">Methanoculleus sp MAB1</strain>
    </source>
</reference>
<sequence>MWKRTLQEGIGKFEANLSRSQFLRNLNPYSKGF</sequence>
<name>A0A0X3BP96_9EURY</name>
<organism evidence="1 2">
    <name type="scientific">Methanoculleus bourgensis</name>
    <dbReference type="NCBI Taxonomy" id="83986"/>
    <lineage>
        <taxon>Archaea</taxon>
        <taxon>Methanobacteriati</taxon>
        <taxon>Methanobacteriota</taxon>
        <taxon>Stenosarchaea group</taxon>
        <taxon>Methanomicrobia</taxon>
        <taxon>Methanomicrobiales</taxon>
        <taxon>Methanomicrobiaceae</taxon>
        <taxon>Methanoculleus</taxon>
    </lineage>
</organism>